<name>A0A1H4AQX1_9BACT</name>
<protein>
    <submittedName>
        <fullName evidence="1">Uncharacterized protein</fullName>
    </submittedName>
</protein>
<dbReference type="OrthoDB" id="1004335at2"/>
<dbReference type="AlphaFoldDB" id="A0A1H4AQX1"/>
<dbReference type="Proteomes" id="UP000183253">
    <property type="component" value="Unassembled WGS sequence"/>
</dbReference>
<organism evidence="1 2">
    <name type="scientific">Alistipes timonensis JC136</name>
    <dbReference type="NCBI Taxonomy" id="1033731"/>
    <lineage>
        <taxon>Bacteria</taxon>
        <taxon>Pseudomonadati</taxon>
        <taxon>Bacteroidota</taxon>
        <taxon>Bacteroidia</taxon>
        <taxon>Bacteroidales</taxon>
        <taxon>Rikenellaceae</taxon>
        <taxon>Alistipes</taxon>
    </lineage>
</organism>
<evidence type="ECO:0000313" key="1">
    <source>
        <dbReference type="EMBL" id="SEA38320.1"/>
    </source>
</evidence>
<accession>A0A1H4AQX1</accession>
<reference evidence="1 2" key="1">
    <citation type="submission" date="2016-10" db="EMBL/GenBank/DDBJ databases">
        <authorList>
            <person name="de Groot N.N."/>
        </authorList>
    </citation>
    <scope>NUCLEOTIDE SEQUENCE [LARGE SCALE GENOMIC DNA]</scope>
    <source>
        <strain evidence="1 2">DSM 25383</strain>
    </source>
</reference>
<gene>
    <name evidence="1" type="ORF">SAMN05444145_10396</name>
</gene>
<keyword evidence="2" id="KW-1185">Reference proteome</keyword>
<proteinExistence type="predicted"/>
<dbReference type="STRING" id="1033731.SAMN05444145_10396"/>
<dbReference type="RefSeq" id="WP_044106342.1">
    <property type="nucleotide sequence ID" value="NZ_CAEG01000010.1"/>
</dbReference>
<sequence>MLSVRILWAVKILLVLRKASVAGTPLMKGRELQAACIGPGADSYLYRRTLRKLVAKTDYVTCVFQSGKTSYSWNPDSNPTLYDLAVRLEGDLHEASNIFWSYENILTMQPLRKVCMDFDRLMQSYLSEIQIEELESLALSRQSRFQLSHPEIPGGGITGTGPL</sequence>
<evidence type="ECO:0000313" key="2">
    <source>
        <dbReference type="Proteomes" id="UP000183253"/>
    </source>
</evidence>
<dbReference type="EMBL" id="FNRI01000003">
    <property type="protein sequence ID" value="SEA38320.1"/>
    <property type="molecule type" value="Genomic_DNA"/>
</dbReference>